<keyword evidence="2" id="KW-0472">Membrane</keyword>
<feature type="region of interest" description="Disordered" evidence="1">
    <location>
        <begin position="1"/>
        <end position="72"/>
    </location>
</feature>
<evidence type="ECO:0000313" key="3">
    <source>
        <dbReference type="EMBL" id="SCE94863.1"/>
    </source>
</evidence>
<feature type="compositionally biased region" description="Pro residues" evidence="1">
    <location>
        <begin position="56"/>
        <end position="72"/>
    </location>
</feature>
<reference evidence="3 4" key="1">
    <citation type="submission" date="2016-06" db="EMBL/GenBank/DDBJ databases">
        <authorList>
            <person name="Kjaerup R.B."/>
            <person name="Dalgaard T.S."/>
            <person name="Juul-Madsen H.R."/>
        </authorList>
    </citation>
    <scope>NUCLEOTIDE SEQUENCE [LARGE SCALE GENOMIC DNA]</scope>
    <source>
        <strain evidence="3 4">DSM 43821</strain>
    </source>
</reference>
<dbReference type="AlphaFoldDB" id="A0A1C4WF85"/>
<proteinExistence type="predicted"/>
<name>A0A1C4WF85_9ACTN</name>
<keyword evidence="2" id="KW-1133">Transmembrane helix</keyword>
<dbReference type="RefSeq" id="WP_231925308.1">
    <property type="nucleotide sequence ID" value="NZ_LT607410.1"/>
</dbReference>
<organism evidence="3 4">
    <name type="scientific">Micromonospora purpureochromogenes</name>
    <dbReference type="NCBI Taxonomy" id="47872"/>
    <lineage>
        <taxon>Bacteria</taxon>
        <taxon>Bacillati</taxon>
        <taxon>Actinomycetota</taxon>
        <taxon>Actinomycetes</taxon>
        <taxon>Micromonosporales</taxon>
        <taxon>Micromonosporaceae</taxon>
        <taxon>Micromonospora</taxon>
    </lineage>
</organism>
<accession>A0A1C4WF85</accession>
<dbReference type="EMBL" id="LT607410">
    <property type="protein sequence ID" value="SCE94863.1"/>
    <property type="molecule type" value="Genomic_DNA"/>
</dbReference>
<feature type="region of interest" description="Disordered" evidence="1">
    <location>
        <begin position="87"/>
        <end position="120"/>
    </location>
</feature>
<protein>
    <submittedName>
        <fullName evidence="3">Uncharacterized protein</fullName>
    </submittedName>
</protein>
<feature type="transmembrane region" description="Helical" evidence="2">
    <location>
        <begin position="207"/>
        <end position="232"/>
    </location>
</feature>
<evidence type="ECO:0000313" key="4">
    <source>
        <dbReference type="Proteomes" id="UP000198228"/>
    </source>
</evidence>
<dbReference type="Proteomes" id="UP000198228">
    <property type="component" value="Chromosome I"/>
</dbReference>
<gene>
    <name evidence="3" type="ORF">GA0074696_1830</name>
</gene>
<sequence length="280" mass="29129">MINEPATPDPTTAPSEPAYPAYDPWSAMPPSDTAPVTAQFSAPPAPHTAPTAQLPAPHPAGPTAPYPAAPTAPYPAAPTAPYAMPPAGPVGHVPPQSPPTAHLPVAHSAPPATAQFSAPPAHFSAPPAPFPVPAQFSAPPARPGPHPPVPAPALLPAGYPPARPDVVAVQIGEIVVTPPVIRTPAGVLPLAGASWQVTDFWQKEEKIATWALVCAIVGFFCLTFFSLLFLLVKETRHHGTVQVTVVNGAHQYVARIPVVDQGQVQHINNQVNYARSLSTF</sequence>
<evidence type="ECO:0000256" key="1">
    <source>
        <dbReference type="SAM" id="MobiDB-lite"/>
    </source>
</evidence>
<evidence type="ECO:0000256" key="2">
    <source>
        <dbReference type="SAM" id="Phobius"/>
    </source>
</evidence>
<keyword evidence="2" id="KW-0812">Transmembrane</keyword>